<sequence>MIYRVVKNDNFVVLDKGFLNNDQLSWKAKGLLAYMLSLPDDWDFCLTDLATRSKCGRDGTASIVNELIREGYLQKVQERAKDGKFSKVEFVVFEVSNRAAQPSTAAPQTEKPTQLNNKLLNNQLLNNKDDNQQSQTAYYFFEQQGFGSLSAYMTAKIHSWLNIFSEEIVIHAMKLAVEHNVLCWRYVEKILQNWHHKQLKTMADIASDQMRFHAQKKKVTDMPAKRRQEIIPQWFHHRHEEERPQQPAINFEAERQKILALLESG</sequence>
<dbReference type="Gene3D" id="1.10.10.630">
    <property type="entry name" value="DnaD domain-like"/>
    <property type="match status" value="1"/>
</dbReference>
<organism evidence="3 4">
    <name type="scientific">Lysinibacillus pinottii</name>
    <dbReference type="NCBI Taxonomy" id="2973932"/>
    <lineage>
        <taxon>Bacteria</taxon>
        <taxon>Bacillati</taxon>
        <taxon>Bacillota</taxon>
        <taxon>Bacilli</taxon>
        <taxon>Bacillales</taxon>
        <taxon>Bacillaceae</taxon>
        <taxon>Lysinibacillus</taxon>
    </lineage>
</organism>
<reference evidence="3 4" key="1">
    <citation type="submission" date="2022-08" db="EMBL/GenBank/DDBJ databases">
        <title>Lysinibacillus sequencing.</title>
        <authorList>
            <person name="Dunlap C."/>
        </authorList>
    </citation>
    <scope>NUCLEOTIDE SEQUENCE [LARGE SCALE GENOMIC DNA]</scope>
    <source>
        <strain evidence="3 4">PB211</strain>
    </source>
</reference>
<gene>
    <name evidence="3" type="ORF">NXZ79_00725</name>
</gene>
<dbReference type="NCBIfam" id="TIGR01446">
    <property type="entry name" value="DnaD_dom"/>
    <property type="match status" value="1"/>
</dbReference>
<dbReference type="PANTHER" id="PTHR37293">
    <property type="entry name" value="PHAGE REPLICATION PROTEIN-RELATED"/>
    <property type="match status" value="1"/>
</dbReference>
<dbReference type="EMBL" id="JANTOO010000001">
    <property type="protein sequence ID" value="MCS1394598.1"/>
    <property type="molecule type" value="Genomic_DNA"/>
</dbReference>
<dbReference type="SUPFAM" id="SSF158499">
    <property type="entry name" value="DnaD domain-like"/>
    <property type="match status" value="1"/>
</dbReference>
<evidence type="ECO:0000259" key="2">
    <source>
        <dbReference type="Pfam" id="PF07261"/>
    </source>
</evidence>
<accession>A0ABT2DI81</accession>
<name>A0ABT2DI81_9BACI</name>
<comment type="similarity">
    <text evidence="1">Belongs to the DnaB/DnaD family.</text>
</comment>
<evidence type="ECO:0000313" key="3">
    <source>
        <dbReference type="EMBL" id="MCS1394598.1"/>
    </source>
</evidence>
<evidence type="ECO:0000313" key="4">
    <source>
        <dbReference type="Proteomes" id="UP001525021"/>
    </source>
</evidence>
<dbReference type="InterPro" id="IPR034829">
    <property type="entry name" value="DnaD-like_sf"/>
</dbReference>
<dbReference type="RefSeq" id="WP_036161424.1">
    <property type="nucleotide sequence ID" value="NZ_JANTOO010000001.1"/>
</dbReference>
<keyword evidence="4" id="KW-1185">Reference proteome</keyword>
<proteinExistence type="inferred from homology"/>
<evidence type="ECO:0000256" key="1">
    <source>
        <dbReference type="ARBA" id="ARBA00093462"/>
    </source>
</evidence>
<dbReference type="Proteomes" id="UP001525021">
    <property type="component" value="Unassembled WGS sequence"/>
</dbReference>
<dbReference type="InterPro" id="IPR006343">
    <property type="entry name" value="DnaB/C_C"/>
</dbReference>
<dbReference type="InterPro" id="IPR053162">
    <property type="entry name" value="DnaD"/>
</dbReference>
<dbReference type="Pfam" id="PF07261">
    <property type="entry name" value="DnaB_2"/>
    <property type="match status" value="1"/>
</dbReference>
<feature type="domain" description="DnaB/C C-terminal" evidence="2">
    <location>
        <begin position="139"/>
        <end position="205"/>
    </location>
</feature>
<dbReference type="PANTHER" id="PTHR37293:SF9">
    <property type="entry name" value="PHI ETA ORF 22-LIKE PROTEIN"/>
    <property type="match status" value="1"/>
</dbReference>
<comment type="caution">
    <text evidence="3">The sequence shown here is derived from an EMBL/GenBank/DDBJ whole genome shotgun (WGS) entry which is preliminary data.</text>
</comment>
<protein>
    <submittedName>
        <fullName evidence="3">DnaD domain protein</fullName>
    </submittedName>
</protein>